<protein>
    <recommendedName>
        <fullName evidence="4 5">Large ribosomal subunit protein bL33</fullName>
    </recommendedName>
</protein>
<dbReference type="GO" id="GO:0006412">
    <property type="term" value="P:translation"/>
    <property type="evidence" value="ECO:0007669"/>
    <property type="project" value="UniProtKB-UniRule"/>
</dbReference>
<dbReference type="InterPro" id="IPR011332">
    <property type="entry name" value="Ribosomal_zn-bd"/>
</dbReference>
<comment type="caution">
    <text evidence="6">The sequence shown here is derived from an EMBL/GenBank/DDBJ whole genome shotgun (WGS) entry which is preliminary data.</text>
</comment>
<evidence type="ECO:0000256" key="2">
    <source>
        <dbReference type="ARBA" id="ARBA00022980"/>
    </source>
</evidence>
<dbReference type="Gene3D" id="2.20.28.120">
    <property type="entry name" value="Ribosomal protein L33"/>
    <property type="match status" value="1"/>
</dbReference>
<dbReference type="NCBIfam" id="NF001764">
    <property type="entry name" value="PRK00504.1"/>
    <property type="match status" value="1"/>
</dbReference>
<evidence type="ECO:0000256" key="3">
    <source>
        <dbReference type="ARBA" id="ARBA00023274"/>
    </source>
</evidence>
<dbReference type="EMBL" id="NKHG01000004">
    <property type="protein sequence ID" value="PCK23561.1"/>
    <property type="molecule type" value="Genomic_DNA"/>
</dbReference>
<dbReference type="OrthoDB" id="9801333at2"/>
<proteinExistence type="inferred from homology"/>
<keyword evidence="3 5" id="KW-0687">Ribonucleoprotein</keyword>
<comment type="similarity">
    <text evidence="1 5">Belongs to the bacterial ribosomal protein bL33 family.</text>
</comment>
<dbReference type="HAMAP" id="MF_00294">
    <property type="entry name" value="Ribosomal_bL33"/>
    <property type="match status" value="1"/>
</dbReference>
<dbReference type="GO" id="GO:1990904">
    <property type="term" value="C:ribonucleoprotein complex"/>
    <property type="evidence" value="ECO:0007669"/>
    <property type="project" value="UniProtKB-KW"/>
</dbReference>
<name>A0A2A5J3J3_BACPU</name>
<dbReference type="GO" id="GO:0005737">
    <property type="term" value="C:cytoplasm"/>
    <property type="evidence" value="ECO:0007669"/>
    <property type="project" value="UniProtKB-ARBA"/>
</dbReference>
<reference evidence="6 7" key="1">
    <citation type="submission" date="2017-06" db="EMBL/GenBank/DDBJ databases">
        <title>Draft Genome Sequence of Bacillus sp Strain 36R Isolated from saline sediment at Atanasia, Sonora, Mexico.</title>
        <authorList>
            <person name="Sanchez Diaz R."/>
            <person name="Quiroz Macias M.E."/>
            <person name="Ibarra Gamez J.C."/>
            <person name="Enciso Ibarra J."/>
            <person name="Gomez Gil B."/>
            <person name="Galaviz Silva L."/>
        </authorList>
    </citation>
    <scope>NUCLEOTIDE SEQUENCE [LARGE SCALE GENOMIC DNA]</scope>
    <source>
        <strain evidence="6 7">36R_ATNSAL</strain>
    </source>
</reference>
<organism evidence="6 7">
    <name type="scientific">Bacillus pumilus</name>
    <name type="common">Bacillus mesentericus</name>
    <dbReference type="NCBI Taxonomy" id="1408"/>
    <lineage>
        <taxon>Bacteria</taxon>
        <taxon>Bacillati</taxon>
        <taxon>Bacillota</taxon>
        <taxon>Bacilli</taxon>
        <taxon>Bacillales</taxon>
        <taxon>Bacillaceae</taxon>
        <taxon>Bacillus</taxon>
    </lineage>
</organism>
<dbReference type="Proteomes" id="UP000228754">
    <property type="component" value="Unassembled WGS sequence"/>
</dbReference>
<dbReference type="Pfam" id="PF00471">
    <property type="entry name" value="Ribosomal_L33"/>
    <property type="match status" value="1"/>
</dbReference>
<dbReference type="NCBIfam" id="TIGR01023">
    <property type="entry name" value="rpmG_bact"/>
    <property type="match status" value="1"/>
</dbReference>
<evidence type="ECO:0000256" key="1">
    <source>
        <dbReference type="ARBA" id="ARBA00007596"/>
    </source>
</evidence>
<dbReference type="SUPFAM" id="SSF57829">
    <property type="entry name" value="Zn-binding ribosomal proteins"/>
    <property type="match status" value="1"/>
</dbReference>
<gene>
    <name evidence="5 6" type="primary">rpmG</name>
    <name evidence="6" type="ORF">CEY02_00495</name>
</gene>
<dbReference type="AlphaFoldDB" id="A0A2A5J3J3"/>
<keyword evidence="2 5" id="KW-0689">Ribosomal protein</keyword>
<evidence type="ECO:0000256" key="5">
    <source>
        <dbReference type="HAMAP-Rule" id="MF_00294"/>
    </source>
</evidence>
<dbReference type="PROSITE" id="PS00582">
    <property type="entry name" value="RIBOSOMAL_L33"/>
    <property type="match status" value="1"/>
</dbReference>
<evidence type="ECO:0000313" key="6">
    <source>
        <dbReference type="EMBL" id="PCK23561.1"/>
    </source>
</evidence>
<dbReference type="InterPro" id="IPR038584">
    <property type="entry name" value="Ribosomal_bL33_sf"/>
</dbReference>
<sequence>MRKKITLACKDCGSRNYTSMKSVASAAERLEVKKYCKTCNSHKTHLETK</sequence>
<dbReference type="InterPro" id="IPR018264">
    <property type="entry name" value="Ribosomal_bL33_CS"/>
</dbReference>
<dbReference type="GO" id="GO:0003735">
    <property type="term" value="F:structural constituent of ribosome"/>
    <property type="evidence" value="ECO:0007669"/>
    <property type="project" value="InterPro"/>
</dbReference>
<dbReference type="GO" id="GO:0005840">
    <property type="term" value="C:ribosome"/>
    <property type="evidence" value="ECO:0007669"/>
    <property type="project" value="UniProtKB-KW"/>
</dbReference>
<evidence type="ECO:0000313" key="7">
    <source>
        <dbReference type="Proteomes" id="UP000228754"/>
    </source>
</evidence>
<accession>A0A2A5J3J3</accession>
<evidence type="ECO:0000256" key="4">
    <source>
        <dbReference type="ARBA" id="ARBA00035176"/>
    </source>
</evidence>
<dbReference type="InterPro" id="IPR001705">
    <property type="entry name" value="Ribosomal_bL33"/>
</dbReference>